<feature type="region of interest" description="Disordered" evidence="1">
    <location>
        <begin position="1"/>
        <end position="24"/>
    </location>
</feature>
<sequence length="24" mass="2488">MEGTKAAKGCGTSKQNKGDFLQMG</sequence>
<reference evidence="2" key="2">
    <citation type="journal article" date="2015" name="Fish Shellfish Immunol.">
        <title>Early steps in the European eel (Anguilla anguilla)-Vibrio vulnificus interaction in the gills: Role of the RtxA13 toxin.</title>
        <authorList>
            <person name="Callol A."/>
            <person name="Pajuelo D."/>
            <person name="Ebbesson L."/>
            <person name="Teles M."/>
            <person name="MacKenzie S."/>
            <person name="Amaro C."/>
        </authorList>
    </citation>
    <scope>NUCLEOTIDE SEQUENCE</scope>
</reference>
<protein>
    <submittedName>
        <fullName evidence="2">Uncharacterized protein</fullName>
    </submittedName>
</protein>
<accession>A0A0E9T9C5</accession>
<evidence type="ECO:0000256" key="1">
    <source>
        <dbReference type="SAM" id="MobiDB-lite"/>
    </source>
</evidence>
<reference evidence="2" key="1">
    <citation type="submission" date="2014-11" db="EMBL/GenBank/DDBJ databases">
        <authorList>
            <person name="Amaro Gonzalez C."/>
        </authorList>
    </citation>
    <scope>NUCLEOTIDE SEQUENCE</scope>
</reference>
<evidence type="ECO:0000313" key="2">
    <source>
        <dbReference type="EMBL" id="JAH49475.1"/>
    </source>
</evidence>
<proteinExistence type="predicted"/>
<dbReference type="EMBL" id="GBXM01059102">
    <property type="protein sequence ID" value="JAH49475.1"/>
    <property type="molecule type" value="Transcribed_RNA"/>
</dbReference>
<dbReference type="AlphaFoldDB" id="A0A0E9T9C5"/>
<organism evidence="2">
    <name type="scientific">Anguilla anguilla</name>
    <name type="common">European freshwater eel</name>
    <name type="synonym">Muraena anguilla</name>
    <dbReference type="NCBI Taxonomy" id="7936"/>
    <lineage>
        <taxon>Eukaryota</taxon>
        <taxon>Metazoa</taxon>
        <taxon>Chordata</taxon>
        <taxon>Craniata</taxon>
        <taxon>Vertebrata</taxon>
        <taxon>Euteleostomi</taxon>
        <taxon>Actinopterygii</taxon>
        <taxon>Neopterygii</taxon>
        <taxon>Teleostei</taxon>
        <taxon>Anguilliformes</taxon>
        <taxon>Anguillidae</taxon>
        <taxon>Anguilla</taxon>
    </lineage>
</organism>
<name>A0A0E9T9C5_ANGAN</name>